<keyword evidence="15" id="KW-1185">Reference proteome</keyword>
<dbReference type="PROSITE" id="PS51371">
    <property type="entry name" value="CBS"/>
    <property type="match status" value="1"/>
</dbReference>
<evidence type="ECO:0000256" key="9">
    <source>
        <dbReference type="PROSITE-ProRule" id="PRU00703"/>
    </source>
</evidence>
<dbReference type="Proteomes" id="UP001596132">
    <property type="component" value="Unassembled WGS sequence"/>
</dbReference>
<proteinExistence type="inferred from homology"/>
<dbReference type="SMART" id="SM01091">
    <property type="entry name" value="CorC_HlyC"/>
    <property type="match status" value="1"/>
</dbReference>
<evidence type="ECO:0000256" key="7">
    <source>
        <dbReference type="ARBA" id="ARBA00023122"/>
    </source>
</evidence>
<dbReference type="Pfam" id="PF03471">
    <property type="entry name" value="CorC_HlyC"/>
    <property type="match status" value="1"/>
</dbReference>
<feature type="domain" description="CBS" evidence="12">
    <location>
        <begin position="270"/>
        <end position="329"/>
    </location>
</feature>
<dbReference type="RefSeq" id="WP_042643304.1">
    <property type="nucleotide sequence ID" value="NZ_CDDF01000014.1"/>
</dbReference>
<evidence type="ECO:0000313" key="15">
    <source>
        <dbReference type="Proteomes" id="UP001596132"/>
    </source>
</evidence>
<dbReference type="PANTHER" id="PTHR22777">
    <property type="entry name" value="HEMOLYSIN-RELATED"/>
    <property type="match status" value="1"/>
</dbReference>
<dbReference type="PANTHER" id="PTHR22777:SF32">
    <property type="entry name" value="UPF0053 INNER MEMBRANE PROTEIN YFJD"/>
    <property type="match status" value="1"/>
</dbReference>
<evidence type="ECO:0000256" key="3">
    <source>
        <dbReference type="ARBA" id="ARBA00022475"/>
    </source>
</evidence>
<keyword evidence="5" id="KW-0677">Repeat</keyword>
<keyword evidence="6 10" id="KW-1133">Transmembrane helix</keyword>
<protein>
    <submittedName>
        <fullName evidence="14">HlyC/CorC family transporter</fullName>
    </submittedName>
</protein>
<dbReference type="Gene3D" id="3.10.580.10">
    <property type="entry name" value="CBS-domain"/>
    <property type="match status" value="1"/>
</dbReference>
<evidence type="ECO:0000259" key="13">
    <source>
        <dbReference type="PROSITE" id="PS51846"/>
    </source>
</evidence>
<dbReference type="InterPro" id="IPR044751">
    <property type="entry name" value="Ion_transp-like_CBS"/>
</dbReference>
<evidence type="ECO:0000256" key="6">
    <source>
        <dbReference type="ARBA" id="ARBA00022989"/>
    </source>
</evidence>
<dbReference type="EMBL" id="JBHSPP010000015">
    <property type="protein sequence ID" value="MFC5706779.1"/>
    <property type="molecule type" value="Genomic_DNA"/>
</dbReference>
<dbReference type="InterPro" id="IPR005170">
    <property type="entry name" value="Transptr-assoc_dom"/>
</dbReference>
<dbReference type="InterPro" id="IPR036318">
    <property type="entry name" value="FAD-bd_PCMH-like_sf"/>
</dbReference>
<dbReference type="InterPro" id="IPR046342">
    <property type="entry name" value="CBS_dom_sf"/>
</dbReference>
<accession>A0ABW0YDJ7</accession>
<keyword evidence="8 10" id="KW-0472">Membrane</keyword>
<evidence type="ECO:0000259" key="12">
    <source>
        <dbReference type="PROSITE" id="PS51371"/>
    </source>
</evidence>
<evidence type="ECO:0000256" key="10">
    <source>
        <dbReference type="PROSITE-ProRule" id="PRU01193"/>
    </source>
</evidence>
<dbReference type="CDD" id="cd04590">
    <property type="entry name" value="CBS_pair_CorC_HlyC_assoc"/>
    <property type="match status" value="1"/>
</dbReference>
<feature type="transmembrane region" description="Helical" evidence="11">
    <location>
        <begin position="92"/>
        <end position="111"/>
    </location>
</feature>
<feature type="transmembrane region" description="Helical" evidence="11">
    <location>
        <begin position="131"/>
        <end position="154"/>
    </location>
</feature>
<keyword evidence="4 10" id="KW-0812">Transmembrane</keyword>
<name>A0ABW0YDJ7_9GAMM</name>
<dbReference type="Pfam" id="PF00571">
    <property type="entry name" value="CBS"/>
    <property type="match status" value="1"/>
</dbReference>
<organism evidence="14 15">
    <name type="scientific">Aeromonas eucrenophila</name>
    <dbReference type="NCBI Taxonomy" id="649"/>
    <lineage>
        <taxon>Bacteria</taxon>
        <taxon>Pseudomonadati</taxon>
        <taxon>Pseudomonadota</taxon>
        <taxon>Gammaproteobacteria</taxon>
        <taxon>Aeromonadales</taxon>
        <taxon>Aeromonadaceae</taxon>
        <taxon>Aeromonas</taxon>
    </lineage>
</organism>
<dbReference type="Gene3D" id="3.30.465.10">
    <property type="match status" value="1"/>
</dbReference>
<evidence type="ECO:0000256" key="4">
    <source>
        <dbReference type="ARBA" id="ARBA00022692"/>
    </source>
</evidence>
<dbReference type="InterPro" id="IPR002550">
    <property type="entry name" value="CNNM"/>
</dbReference>
<evidence type="ECO:0000256" key="1">
    <source>
        <dbReference type="ARBA" id="ARBA00004651"/>
    </source>
</evidence>
<comment type="similarity">
    <text evidence="2">Belongs to the UPF0053 family.</text>
</comment>
<feature type="domain" description="CNNM transmembrane" evidence="13">
    <location>
        <begin position="2"/>
        <end position="189"/>
    </location>
</feature>
<keyword evidence="3" id="KW-1003">Cell membrane</keyword>
<reference evidence="15" key="1">
    <citation type="journal article" date="2019" name="Int. J. Syst. Evol. Microbiol.">
        <title>The Global Catalogue of Microorganisms (GCM) 10K type strain sequencing project: providing services to taxonomists for standard genome sequencing and annotation.</title>
        <authorList>
            <consortium name="The Broad Institute Genomics Platform"/>
            <consortium name="The Broad Institute Genome Sequencing Center for Infectious Disease"/>
            <person name="Wu L."/>
            <person name="Ma J."/>
        </authorList>
    </citation>
    <scope>NUCLEOTIDE SEQUENCE [LARGE SCALE GENOMIC DNA]</scope>
    <source>
        <strain evidence="15">KCTC 15012</strain>
    </source>
</reference>
<dbReference type="InterPro" id="IPR000644">
    <property type="entry name" value="CBS_dom"/>
</dbReference>
<evidence type="ECO:0000256" key="8">
    <source>
        <dbReference type="ARBA" id="ARBA00023136"/>
    </source>
</evidence>
<dbReference type="SUPFAM" id="SSF54631">
    <property type="entry name" value="CBS-domain pair"/>
    <property type="match status" value="1"/>
</dbReference>
<dbReference type="SUPFAM" id="SSF56176">
    <property type="entry name" value="FAD-binding/transporter-associated domain-like"/>
    <property type="match status" value="1"/>
</dbReference>
<dbReference type="InterPro" id="IPR016169">
    <property type="entry name" value="FAD-bd_PCMH_sub2"/>
</dbReference>
<evidence type="ECO:0000256" key="2">
    <source>
        <dbReference type="ARBA" id="ARBA00006337"/>
    </source>
</evidence>
<sequence>MDSISTSTLLIVLVILILLSAFFSSSETGLMSLNRYKLRHLAQTKHKAARRVEKLLARPERLLGLILIGNNLVNILASAIATVVCIRLFGDLGILIATVGLTLVVLVFGEVTPKTLAAMFPEKIAYPASWILKGLMIPLSPFVWLINGITNLLLKLMRLDHRKDDSLNAEELRTIVNEAGSLIPQRHQEMLIGILDLDKMTVENIMVPRSEIFAIDINDDWKTILRQLAHCAHTKILLYRDNIDDVVGFLHARDALRLVAKDQFNKSSLLREVDPIYFIPEGTPLNVQLAKFQRNKERIGLIVDEYGDIQGLITLDDILEEIVGDFTTSMTPTPSDEIHPQPDGSFLVEGSASIRELNKEMNWHLPIEGPRTLNGVILEYLEEIPQPNISVRLAGYPIEIIEVENNMVKMARIMPHLYRNESGYED</sequence>
<evidence type="ECO:0000256" key="11">
    <source>
        <dbReference type="SAM" id="Phobius"/>
    </source>
</evidence>
<gene>
    <name evidence="14" type="ORF">ACFPVW_12060</name>
</gene>
<comment type="subcellular location">
    <subcellularLocation>
        <location evidence="1">Cell membrane</location>
        <topology evidence="1">Multi-pass membrane protein</topology>
    </subcellularLocation>
</comment>
<evidence type="ECO:0000256" key="5">
    <source>
        <dbReference type="ARBA" id="ARBA00022737"/>
    </source>
</evidence>
<dbReference type="NCBIfam" id="NF008604">
    <property type="entry name" value="PRK11573.1"/>
    <property type="match status" value="1"/>
</dbReference>
<feature type="transmembrane region" description="Helical" evidence="11">
    <location>
        <begin position="62"/>
        <end position="85"/>
    </location>
</feature>
<dbReference type="Pfam" id="PF01595">
    <property type="entry name" value="CNNM"/>
    <property type="match status" value="1"/>
</dbReference>
<keyword evidence="7 9" id="KW-0129">CBS domain</keyword>
<evidence type="ECO:0000313" key="14">
    <source>
        <dbReference type="EMBL" id="MFC5706779.1"/>
    </source>
</evidence>
<dbReference type="PROSITE" id="PS51846">
    <property type="entry name" value="CNNM"/>
    <property type="match status" value="1"/>
</dbReference>
<comment type="caution">
    <text evidence="14">The sequence shown here is derived from an EMBL/GenBank/DDBJ whole genome shotgun (WGS) entry which is preliminary data.</text>
</comment>